<proteinExistence type="predicted"/>
<feature type="non-terminal residue" evidence="3">
    <location>
        <position position="954"/>
    </location>
</feature>
<feature type="coiled-coil region" evidence="1">
    <location>
        <begin position="468"/>
        <end position="495"/>
    </location>
</feature>
<name>A0ABP0PWJ5_9DINO</name>
<feature type="region of interest" description="Disordered" evidence="2">
    <location>
        <begin position="932"/>
        <end position="954"/>
    </location>
</feature>
<feature type="non-terminal residue" evidence="3">
    <location>
        <position position="1"/>
    </location>
</feature>
<comment type="caution">
    <text evidence="3">The sequence shown here is derived from an EMBL/GenBank/DDBJ whole genome shotgun (WGS) entry which is preliminary data.</text>
</comment>
<dbReference type="Proteomes" id="UP001642484">
    <property type="component" value="Unassembled WGS sequence"/>
</dbReference>
<evidence type="ECO:0000256" key="1">
    <source>
        <dbReference type="SAM" id="Coils"/>
    </source>
</evidence>
<evidence type="ECO:0000313" key="3">
    <source>
        <dbReference type="EMBL" id="CAK9079748.1"/>
    </source>
</evidence>
<protein>
    <submittedName>
        <fullName evidence="3">Uncharacterized protein</fullName>
    </submittedName>
</protein>
<feature type="region of interest" description="Disordered" evidence="2">
    <location>
        <begin position="226"/>
        <end position="270"/>
    </location>
</feature>
<keyword evidence="4" id="KW-1185">Reference proteome</keyword>
<reference evidence="3 4" key="1">
    <citation type="submission" date="2024-02" db="EMBL/GenBank/DDBJ databases">
        <authorList>
            <person name="Chen Y."/>
            <person name="Shah S."/>
            <person name="Dougan E. K."/>
            <person name="Thang M."/>
            <person name="Chan C."/>
        </authorList>
    </citation>
    <scope>NUCLEOTIDE SEQUENCE [LARGE SCALE GENOMIC DNA]</scope>
</reference>
<organism evidence="3 4">
    <name type="scientific">Durusdinium trenchii</name>
    <dbReference type="NCBI Taxonomy" id="1381693"/>
    <lineage>
        <taxon>Eukaryota</taxon>
        <taxon>Sar</taxon>
        <taxon>Alveolata</taxon>
        <taxon>Dinophyceae</taxon>
        <taxon>Suessiales</taxon>
        <taxon>Symbiodiniaceae</taxon>
        <taxon>Durusdinium</taxon>
    </lineage>
</organism>
<evidence type="ECO:0000256" key="2">
    <source>
        <dbReference type="SAM" id="MobiDB-lite"/>
    </source>
</evidence>
<dbReference type="EMBL" id="CAXAMN010023688">
    <property type="protein sequence ID" value="CAK9079748.1"/>
    <property type="molecule type" value="Genomic_DNA"/>
</dbReference>
<accession>A0ABP0PWJ5</accession>
<evidence type="ECO:0000313" key="4">
    <source>
        <dbReference type="Proteomes" id="UP001642484"/>
    </source>
</evidence>
<keyword evidence="1" id="KW-0175">Coiled coil</keyword>
<feature type="compositionally biased region" description="Acidic residues" evidence="2">
    <location>
        <begin position="937"/>
        <end position="947"/>
    </location>
</feature>
<gene>
    <name evidence="3" type="ORF">CCMP2556_LOCUS39219</name>
</gene>
<sequence>VLDDLPLSVSTNKKLYVFEVPDLGSLGTSESDYSNVVVRMFEMATSSLQASDANIAYFSTGKLGTLVGGLLNVADFRWPMSKEDVQFAHKEMIQNLLTKKRTGKAMEDRNAEVQKRQSVWNSVQQNFEAREAVNREKSAMYEKHLKIWQKIVQYTTCVHTHGSQKPPGATWKDFWVQGLGAECAGAEFPMIFHQNEEVLPFCELLTKLMEHVGTLHTETKKFQSRTLKLSDRTRKRKQQHDRRLDRVQKKFQKTMGTDDEAKKEAMKKRRRQLYHIKRRDTLPKSKKRAGLKKVAEEHVAAPPDKPRRLIFISDKMRVVRFYQQLVKEKEAASKILAKQMSSCVTWSEREQLRDQKKDAKKICRRNLQDVCRRTFPDIVGKAQVRKWVLTAEIEGWADLPQQLQASSVSTSNGWRQKYGAKLKGRGGESGSVPMSIMRELDQLLMKHSQGYSEVSERREIVATAAGLVNDWNSCLEEMTEEIKNQNEQMLSKSHEAAMAGLTALPKPLKVPSASWCRMFQKNWGWSLLSAGSEAQAYLPYDHVDMVMSRNHVKDLFTTQGVHPGLLLNFDQVLTSSWSDGSKGPLAFCIPEGAMTAQEIQKWNQEHEVRHFIINSHSEMCQRFGLDINDESALCGFICDAWTGTYAESRGEAPRRNAFYTSHRVLPPRKQPGGWSSHGQPVDQLHGCFRREIRARDVAAAGMYSDLRTRPEFHELDVRPSGQLSYAVRSWGEILQLTLDAWNSLDPKVHQAAWLACGYMDPDHFRQFTSGDFTPLEMKEVKDETETWLALPYEIASAFVRTLMLHIQKLKEAYTTWQESGTKKAEDAYVSLKEVQRYIVLNHKTGQMATQEWLAKNVAVSDGVPTFKTKSKGTIMTLGFRVLGSDVDLTLRLGAGKPALKVRCFEFKTGLVSTKMASLYDGYSHFVSDFESQQGSDAADDESSDDMIYDSHGLE</sequence>